<dbReference type="Pfam" id="PF17653">
    <property type="entry name" value="DUF5522"/>
    <property type="match status" value="1"/>
</dbReference>
<comment type="caution">
    <text evidence="1">The sequence shown here is derived from an EMBL/GenBank/DDBJ whole genome shotgun (WGS) entry which is preliminary data.</text>
</comment>
<dbReference type="PANTHER" id="PTHR21037:SF2">
    <property type="entry name" value="SIMILAR TO NOVEL PROTEIN"/>
    <property type="match status" value="1"/>
</dbReference>
<reference evidence="1" key="1">
    <citation type="journal article" date="2019" name="bioRxiv">
        <title>The Genome of the Zebra Mussel, Dreissena polymorpha: A Resource for Invasive Species Research.</title>
        <authorList>
            <person name="McCartney M.A."/>
            <person name="Auch B."/>
            <person name="Kono T."/>
            <person name="Mallez S."/>
            <person name="Zhang Y."/>
            <person name="Obille A."/>
            <person name="Becker A."/>
            <person name="Abrahante J.E."/>
            <person name="Garbe J."/>
            <person name="Badalamenti J.P."/>
            <person name="Herman A."/>
            <person name="Mangelson H."/>
            <person name="Liachko I."/>
            <person name="Sullivan S."/>
            <person name="Sone E.D."/>
            <person name="Koren S."/>
            <person name="Silverstein K.A.T."/>
            <person name="Beckman K.B."/>
            <person name="Gohl D.M."/>
        </authorList>
    </citation>
    <scope>NUCLEOTIDE SEQUENCE</scope>
    <source>
        <strain evidence="1">Duluth1</strain>
        <tissue evidence="1">Whole animal</tissue>
    </source>
</reference>
<dbReference type="InterPro" id="IPR040807">
    <property type="entry name" value="DUF5522"/>
</dbReference>
<gene>
    <name evidence="1" type="ORF">DPMN_145454</name>
</gene>
<sequence length="180" mass="20933">MRLGCWTTCLRYLTRGNVFQRVGDIKQYSQYLVKNKQVCHKNGCEMTCHQCGPNLNQSKQYSLHASRTFKGSVVAYDLNHRTLSDQRETTHTDNLETWEAMVDYQKLSPLELKIHDRHRTAVKTGELMYVDPQTGYSVMTRLAHLQRGQCCGNACRHCPFGQVNVKEDYKKKRFNSAFYV</sequence>
<accession>A0A9D4F422</accession>
<evidence type="ECO:0000313" key="1">
    <source>
        <dbReference type="EMBL" id="KAH3791965.1"/>
    </source>
</evidence>
<dbReference type="EMBL" id="JAIWYP010000007">
    <property type="protein sequence ID" value="KAH3791965.1"/>
    <property type="molecule type" value="Genomic_DNA"/>
</dbReference>
<dbReference type="PANTHER" id="PTHR21037">
    <property type="entry name" value="39S RIBOSOMAL PROTEIN L14, MITOCHONDRIAL"/>
    <property type="match status" value="1"/>
</dbReference>
<dbReference type="AlphaFoldDB" id="A0A9D4F422"/>
<evidence type="ECO:0000313" key="2">
    <source>
        <dbReference type="Proteomes" id="UP000828390"/>
    </source>
</evidence>
<name>A0A9D4F422_DREPO</name>
<keyword evidence="2" id="KW-1185">Reference proteome</keyword>
<reference evidence="1" key="2">
    <citation type="submission" date="2020-11" db="EMBL/GenBank/DDBJ databases">
        <authorList>
            <person name="McCartney M.A."/>
            <person name="Auch B."/>
            <person name="Kono T."/>
            <person name="Mallez S."/>
            <person name="Becker A."/>
            <person name="Gohl D.M."/>
            <person name="Silverstein K.A.T."/>
            <person name="Koren S."/>
            <person name="Bechman K.B."/>
            <person name="Herman A."/>
            <person name="Abrahante J.E."/>
            <person name="Garbe J."/>
        </authorList>
    </citation>
    <scope>NUCLEOTIDE SEQUENCE</scope>
    <source>
        <strain evidence="1">Duluth1</strain>
        <tissue evidence="1">Whole animal</tissue>
    </source>
</reference>
<dbReference type="Proteomes" id="UP000828390">
    <property type="component" value="Unassembled WGS sequence"/>
</dbReference>
<proteinExistence type="predicted"/>
<protein>
    <submittedName>
        <fullName evidence="1">Uncharacterized protein</fullName>
    </submittedName>
</protein>
<organism evidence="1 2">
    <name type="scientific">Dreissena polymorpha</name>
    <name type="common">Zebra mussel</name>
    <name type="synonym">Mytilus polymorpha</name>
    <dbReference type="NCBI Taxonomy" id="45954"/>
    <lineage>
        <taxon>Eukaryota</taxon>
        <taxon>Metazoa</taxon>
        <taxon>Spiralia</taxon>
        <taxon>Lophotrochozoa</taxon>
        <taxon>Mollusca</taxon>
        <taxon>Bivalvia</taxon>
        <taxon>Autobranchia</taxon>
        <taxon>Heteroconchia</taxon>
        <taxon>Euheterodonta</taxon>
        <taxon>Imparidentia</taxon>
        <taxon>Neoheterodontei</taxon>
        <taxon>Myida</taxon>
        <taxon>Dreissenoidea</taxon>
        <taxon>Dreissenidae</taxon>
        <taxon>Dreissena</taxon>
    </lineage>
</organism>